<accession>A0ABX5PUI6</accession>
<dbReference type="Proteomes" id="UP000248584">
    <property type="component" value="Unassembled WGS sequence"/>
</dbReference>
<keyword evidence="2" id="KW-1185">Reference proteome</keyword>
<gene>
    <name evidence="1" type="ORF">LX97_03171</name>
</gene>
<comment type="caution">
    <text evidence="1">The sequence shown here is derived from an EMBL/GenBank/DDBJ whole genome shotgun (WGS) entry which is preliminary data.</text>
</comment>
<dbReference type="EMBL" id="QKZR01000007">
    <property type="protein sequence ID" value="PZX37149.1"/>
    <property type="molecule type" value="Genomic_DNA"/>
</dbReference>
<reference evidence="1 2" key="1">
    <citation type="submission" date="2018-06" db="EMBL/GenBank/DDBJ databases">
        <title>Genomic Encyclopedia of Archaeal and Bacterial Type Strains, Phase II (KMG-II): from individual species to whole genera.</title>
        <authorList>
            <person name="Goeker M."/>
        </authorList>
    </citation>
    <scope>NUCLEOTIDE SEQUENCE [LARGE SCALE GENOMIC DNA]</scope>
    <source>
        <strain evidence="1 2">DSM 17205</strain>
    </source>
</reference>
<proteinExistence type="predicted"/>
<dbReference type="RefSeq" id="WP_052329272.1">
    <property type="nucleotide sequence ID" value="NZ_QKZR01000007.1"/>
</dbReference>
<sequence>MRTLQQIKSDIDTRITNCLANPISLTEALEVIKSAIEDVIRHSGANGKKSLITSQQIINLLHEVVKSSLIAENVNPTLIQPPSGRSRGEKTLAGFLKFKKQDICVFPNNKTPRVERIDFNGLYNTGTTEPYGELFSEHVLSINVRSQLSSLSKNIDTMFERTFAEPLNLHRRVPKMVLGEVYLISVRELDSVQLALNNVIYKPFTNSTSNYLEKYIKGFSALNMRASQRDDDFKYERVALIIADFSQNPVKVYNTTQDLINDNILPANSIASMANLNYDGLTRTLLDIHDKRFGPGILT</sequence>
<organism evidence="1 2">
    <name type="scientific">Nonlabens dokdonensis</name>
    <dbReference type="NCBI Taxonomy" id="328515"/>
    <lineage>
        <taxon>Bacteria</taxon>
        <taxon>Pseudomonadati</taxon>
        <taxon>Bacteroidota</taxon>
        <taxon>Flavobacteriia</taxon>
        <taxon>Flavobacteriales</taxon>
        <taxon>Flavobacteriaceae</taxon>
        <taxon>Nonlabens</taxon>
    </lineage>
</organism>
<name>A0ABX5PUI6_9FLAO</name>
<evidence type="ECO:0000313" key="2">
    <source>
        <dbReference type="Proteomes" id="UP000248584"/>
    </source>
</evidence>
<evidence type="ECO:0000313" key="1">
    <source>
        <dbReference type="EMBL" id="PZX37149.1"/>
    </source>
</evidence>
<protein>
    <submittedName>
        <fullName evidence="1">Uncharacterized protein</fullName>
    </submittedName>
</protein>